<reference evidence="2" key="2">
    <citation type="journal article" date="2015" name="Fish Shellfish Immunol.">
        <title>Early steps in the European eel (Anguilla anguilla)-Vibrio vulnificus interaction in the gills: Role of the RtxA13 toxin.</title>
        <authorList>
            <person name="Callol A."/>
            <person name="Pajuelo D."/>
            <person name="Ebbesson L."/>
            <person name="Teles M."/>
            <person name="MacKenzie S."/>
            <person name="Amaro C."/>
        </authorList>
    </citation>
    <scope>NUCLEOTIDE SEQUENCE</scope>
</reference>
<reference evidence="2" key="1">
    <citation type="submission" date="2014-11" db="EMBL/GenBank/DDBJ databases">
        <authorList>
            <person name="Amaro Gonzalez C."/>
        </authorList>
    </citation>
    <scope>NUCLEOTIDE SEQUENCE</scope>
</reference>
<sequence length="54" mass="6559">MFLPMFGFPCAFGLLDVLWYLCFVHLLRVFIFFFETCCKSKGQTIYIHTYRTHR</sequence>
<proteinExistence type="predicted"/>
<evidence type="ECO:0000313" key="2">
    <source>
        <dbReference type="EMBL" id="JAH03482.1"/>
    </source>
</evidence>
<keyword evidence="1" id="KW-1133">Transmembrane helix</keyword>
<evidence type="ECO:0000256" key="1">
    <source>
        <dbReference type="SAM" id="Phobius"/>
    </source>
</evidence>
<dbReference type="EMBL" id="GBXM01105095">
    <property type="protein sequence ID" value="JAH03482.1"/>
    <property type="molecule type" value="Transcribed_RNA"/>
</dbReference>
<keyword evidence="1" id="KW-0472">Membrane</keyword>
<organism evidence="2">
    <name type="scientific">Anguilla anguilla</name>
    <name type="common">European freshwater eel</name>
    <name type="synonym">Muraena anguilla</name>
    <dbReference type="NCBI Taxonomy" id="7936"/>
    <lineage>
        <taxon>Eukaryota</taxon>
        <taxon>Metazoa</taxon>
        <taxon>Chordata</taxon>
        <taxon>Craniata</taxon>
        <taxon>Vertebrata</taxon>
        <taxon>Euteleostomi</taxon>
        <taxon>Actinopterygii</taxon>
        <taxon>Neopterygii</taxon>
        <taxon>Teleostei</taxon>
        <taxon>Anguilliformes</taxon>
        <taxon>Anguillidae</taxon>
        <taxon>Anguilla</taxon>
    </lineage>
</organism>
<protein>
    <submittedName>
        <fullName evidence="2">Uncharacterized protein</fullName>
    </submittedName>
</protein>
<keyword evidence="1" id="KW-0812">Transmembrane</keyword>
<name>A0A0E9PGS5_ANGAN</name>
<accession>A0A0E9PGS5</accession>
<feature type="transmembrane region" description="Helical" evidence="1">
    <location>
        <begin position="6"/>
        <end position="34"/>
    </location>
</feature>
<dbReference type="AlphaFoldDB" id="A0A0E9PGS5"/>